<name>A0ABP0KVM0_9DINO</name>
<dbReference type="Proteomes" id="UP001642464">
    <property type="component" value="Unassembled WGS sequence"/>
</dbReference>
<evidence type="ECO:0000313" key="1">
    <source>
        <dbReference type="EMBL" id="CAK9030910.1"/>
    </source>
</evidence>
<gene>
    <name evidence="1" type="ORF">SCF082_LOCUS19398</name>
</gene>
<accession>A0ABP0KVM0</accession>
<proteinExistence type="predicted"/>
<organism evidence="1 2">
    <name type="scientific">Durusdinium trenchii</name>
    <dbReference type="NCBI Taxonomy" id="1381693"/>
    <lineage>
        <taxon>Eukaryota</taxon>
        <taxon>Sar</taxon>
        <taxon>Alveolata</taxon>
        <taxon>Dinophyceae</taxon>
        <taxon>Suessiales</taxon>
        <taxon>Symbiodiniaceae</taxon>
        <taxon>Durusdinium</taxon>
    </lineage>
</organism>
<sequence length="1003" mass="113180">MCTTLHRVHPGEPYDVEVLGFFHPTIRRAKVAILHVACDDCWRRLKRGHLTDPDVLEGYIKCEDTVLLSKCEDDSVLALKQEAVRHVRQFVTLRSARFPIVSRELHSEPSEFSLMIGDDICTFSVPVLHNVEEFQTAPFVKEIDFDWEDGRKYLDIELDDTAICLVGDDIVMMSSKSVHQSNSLGFEVLDDYDAPALPAGMVPMGPLLRLWPENVTFSEEIHVVMPVCRGAKNAWCTTDNGWKQVPAQIRQGIMITSLHHFCSMQPAGEPVAIKALGYIKQPSAKIVLAHVGCVECMYTLTKCENDLDMLKDFTKCSDPEQLGKRNDGDKVELSQPGTFQTTIQLKFQKFPVVSKKLSAQSGSFKVQVDDEPYEFQLDKDADNAEVARPRQHAIHRPLEVRLKWEEPVVIEVDLSELLTKMDPRLYKDLAQERGKWHQVSEDLFFHIWTDANIARLRAHVAQRSLCLEHVEQVTSYLVRRICVALGLAFSSDTAKNLTKIVRCKQVTDSRWYDIFRHRVFSTINSCAKRGASHILLVGVQPKMLNSITGEELRRLDEDLKHASEKKSFDFYHLLKGMERPIDKLEGELQQWLREDTNHQVVIVSCCEDDQEEAQRICKRLNEGLDVLEYVDALSPEEVMFNLSITAIKKVLTQLGQDGFTMPAEKLGEAMRMLGMSATTMKVSTPSTKPIGILTLHDLLLEDLKNSAADPYNVLMKFLRLLDGDCKDTMSVAELKRFLGVGGMRSENELEATVSAKRFRQAEIPLSKLREALFDPESQQKLLNDQQTTSRISWAVADRNAFQVFDGPWSAINSGTKVAANSGAQSSAGEDHKDSVAVGRETGRISVPIPVAPANGKHLFLSGRFNDPKSKSYMRAVRDELEQLGVQTYMVEGQGAGGDFAPATIRGLYHAIAMVAFCTRDYGQKTNVGYETWRELKTAHERDIPIIPVQLCDTYPPEPPDEEGRQQNWFVLGPSRIKIKDVGSNEPARVAKDVQRTWLNLTRR</sequence>
<evidence type="ECO:0000313" key="2">
    <source>
        <dbReference type="Proteomes" id="UP001642464"/>
    </source>
</evidence>
<dbReference type="EMBL" id="CAXAMM010013269">
    <property type="protein sequence ID" value="CAK9030910.1"/>
    <property type="molecule type" value="Genomic_DNA"/>
</dbReference>
<reference evidence="1 2" key="1">
    <citation type="submission" date="2024-02" db="EMBL/GenBank/DDBJ databases">
        <authorList>
            <person name="Chen Y."/>
            <person name="Shah S."/>
            <person name="Dougan E. K."/>
            <person name="Thang M."/>
            <person name="Chan C."/>
        </authorList>
    </citation>
    <scope>NUCLEOTIDE SEQUENCE [LARGE SCALE GENOMIC DNA]</scope>
</reference>
<keyword evidence="2" id="KW-1185">Reference proteome</keyword>
<comment type="caution">
    <text evidence="1">The sequence shown here is derived from an EMBL/GenBank/DDBJ whole genome shotgun (WGS) entry which is preliminary data.</text>
</comment>
<protein>
    <submittedName>
        <fullName evidence="1">WWE domain-containing protein</fullName>
    </submittedName>
</protein>